<sequence length="164" mass="18048">MLFKYGGIDMMTMQRFQQEGVRTYDQASRKLKSLKIAPSFDTPKHHVTIVDVSASEADCTIIVLSADTVAHGIAAQSLFAAAKQPIILINKMDGIEWSEEQFQKIVQELGYNPENVPIIPISALKGDNITDRLPSPKSPWYKGWKKNGQSGTSLLEALDVALGS</sequence>
<evidence type="ECO:0000256" key="2">
    <source>
        <dbReference type="ARBA" id="ARBA00023134"/>
    </source>
</evidence>
<dbReference type="HOGENOM" id="CLU_122055_0_0_1"/>
<organism evidence="4 5">
    <name type="scientific">Pseudogymnoascus destructans (strain ATCC MYA-4855 / 20631-21)</name>
    <name type="common">Bat white-nose syndrome fungus</name>
    <name type="synonym">Geomyces destructans</name>
    <dbReference type="NCBI Taxonomy" id="658429"/>
    <lineage>
        <taxon>Eukaryota</taxon>
        <taxon>Fungi</taxon>
        <taxon>Dikarya</taxon>
        <taxon>Ascomycota</taxon>
        <taxon>Pezizomycotina</taxon>
        <taxon>Leotiomycetes</taxon>
        <taxon>Thelebolales</taxon>
        <taxon>Thelebolaceae</taxon>
        <taxon>Pseudogymnoascus</taxon>
    </lineage>
</organism>
<feature type="domain" description="Tr-type G" evidence="3">
    <location>
        <begin position="47"/>
        <end position="159"/>
    </location>
</feature>
<proteinExistence type="predicted"/>
<name>L8FRT2_PSED2</name>
<dbReference type="GO" id="GO:0003924">
    <property type="term" value="F:GTPase activity"/>
    <property type="evidence" value="ECO:0007669"/>
    <property type="project" value="InterPro"/>
</dbReference>
<keyword evidence="5" id="KW-1185">Reference proteome</keyword>
<dbReference type="GO" id="GO:0005525">
    <property type="term" value="F:GTP binding"/>
    <property type="evidence" value="ECO:0007669"/>
    <property type="project" value="UniProtKB-KW"/>
</dbReference>
<evidence type="ECO:0000259" key="3">
    <source>
        <dbReference type="Pfam" id="PF00009"/>
    </source>
</evidence>
<evidence type="ECO:0000256" key="1">
    <source>
        <dbReference type="ARBA" id="ARBA00022741"/>
    </source>
</evidence>
<reference evidence="5" key="1">
    <citation type="submission" date="2010-09" db="EMBL/GenBank/DDBJ databases">
        <title>The genome sequence of Geomyces destructans 20631-21.</title>
        <authorList>
            <consortium name="The Broad Institute Genome Sequencing Platform"/>
            <person name="Cuomo C.A."/>
            <person name="Blehert D.S."/>
            <person name="Lorch J.M."/>
            <person name="Young S.K."/>
            <person name="Zeng Q."/>
            <person name="Gargeya S."/>
            <person name="Fitzgerald M."/>
            <person name="Haas B."/>
            <person name="Abouelleil A."/>
            <person name="Alvarado L."/>
            <person name="Arachchi H.M."/>
            <person name="Berlin A."/>
            <person name="Brown A."/>
            <person name="Chapman S.B."/>
            <person name="Chen Z."/>
            <person name="Dunbar C."/>
            <person name="Freedman E."/>
            <person name="Gearin G."/>
            <person name="Gellesch M."/>
            <person name="Goldberg J."/>
            <person name="Griggs A."/>
            <person name="Gujja S."/>
            <person name="Heiman D."/>
            <person name="Howarth C."/>
            <person name="Larson L."/>
            <person name="Lui A."/>
            <person name="MacDonald P.J.P."/>
            <person name="Montmayeur A."/>
            <person name="Murphy C."/>
            <person name="Neiman D."/>
            <person name="Pearson M."/>
            <person name="Priest M."/>
            <person name="Roberts A."/>
            <person name="Saif S."/>
            <person name="Shea T."/>
            <person name="Shenoy N."/>
            <person name="Sisk P."/>
            <person name="Stolte C."/>
            <person name="Sykes S."/>
            <person name="Wortman J."/>
            <person name="Nusbaum C."/>
            <person name="Birren B."/>
        </authorList>
    </citation>
    <scope>NUCLEOTIDE SEQUENCE [LARGE SCALE GENOMIC DNA]</scope>
    <source>
        <strain evidence="5">ATCC MYA-4855 / 20631-21</strain>
    </source>
</reference>
<gene>
    <name evidence="4" type="ORF">GMDG_06022</name>
</gene>
<keyword evidence="1" id="KW-0547">Nucleotide-binding</keyword>
<dbReference type="Pfam" id="PF00009">
    <property type="entry name" value="GTP_EFTU"/>
    <property type="match status" value="1"/>
</dbReference>
<dbReference type="InterPro" id="IPR000795">
    <property type="entry name" value="T_Tr_GTP-bd_dom"/>
</dbReference>
<dbReference type="VEuPathDB" id="FungiDB:GMDG_06022"/>
<evidence type="ECO:0000313" key="4">
    <source>
        <dbReference type="EMBL" id="ELR03274.1"/>
    </source>
</evidence>
<dbReference type="STRING" id="658429.L8FRT2"/>
<dbReference type="InterPro" id="IPR050100">
    <property type="entry name" value="TRAFAC_GTPase_members"/>
</dbReference>
<accession>L8FRT2</accession>
<protein>
    <recommendedName>
        <fullName evidence="3">Tr-type G domain-containing protein</fullName>
    </recommendedName>
</protein>
<dbReference type="Gene3D" id="3.40.50.300">
    <property type="entry name" value="P-loop containing nucleotide triphosphate hydrolases"/>
    <property type="match status" value="1"/>
</dbReference>
<evidence type="ECO:0000313" key="5">
    <source>
        <dbReference type="Proteomes" id="UP000011064"/>
    </source>
</evidence>
<dbReference type="AlphaFoldDB" id="L8FRT2"/>
<keyword evidence="2" id="KW-0342">GTP-binding</keyword>
<dbReference type="InParanoid" id="L8FRT2"/>
<dbReference type="EMBL" id="GL573309">
    <property type="protein sequence ID" value="ELR03274.1"/>
    <property type="molecule type" value="Genomic_DNA"/>
</dbReference>
<dbReference type="Proteomes" id="UP000011064">
    <property type="component" value="Unassembled WGS sequence"/>
</dbReference>
<dbReference type="InterPro" id="IPR027417">
    <property type="entry name" value="P-loop_NTPase"/>
</dbReference>
<dbReference type="PANTHER" id="PTHR23115">
    <property type="entry name" value="TRANSLATION FACTOR"/>
    <property type="match status" value="1"/>
</dbReference>
<dbReference type="SUPFAM" id="SSF52540">
    <property type="entry name" value="P-loop containing nucleoside triphosphate hydrolases"/>
    <property type="match status" value="1"/>
</dbReference>